<evidence type="ECO:0000259" key="4">
    <source>
        <dbReference type="PROSITE" id="PS51756"/>
    </source>
</evidence>
<accession>A0ABU6MZZ5</accession>
<evidence type="ECO:0000313" key="6">
    <source>
        <dbReference type="Proteomes" id="UP001309448"/>
    </source>
</evidence>
<evidence type="ECO:0000256" key="1">
    <source>
        <dbReference type="ARBA" id="ARBA00034117"/>
    </source>
</evidence>
<evidence type="ECO:0000256" key="3">
    <source>
        <dbReference type="SAM" id="MobiDB-lite"/>
    </source>
</evidence>
<dbReference type="EMBL" id="JARMDB010000013">
    <property type="protein sequence ID" value="MED1568110.1"/>
    <property type="molecule type" value="Genomic_DNA"/>
</dbReference>
<keyword evidence="6" id="KW-1185">Reference proteome</keyword>
<dbReference type="Proteomes" id="UP001309448">
    <property type="component" value="Unassembled WGS sequence"/>
</dbReference>
<feature type="coiled-coil region" evidence="2">
    <location>
        <begin position="148"/>
        <end position="191"/>
    </location>
</feature>
<feature type="region of interest" description="Disordered" evidence="3">
    <location>
        <begin position="578"/>
        <end position="602"/>
    </location>
</feature>
<organism evidence="5 6">
    <name type="scientific">Bacillus paramycoides</name>
    <dbReference type="NCBI Taxonomy" id="2026194"/>
    <lineage>
        <taxon>Bacteria</taxon>
        <taxon>Bacillati</taxon>
        <taxon>Bacillota</taxon>
        <taxon>Bacilli</taxon>
        <taxon>Bacillales</taxon>
        <taxon>Bacillaceae</taxon>
        <taxon>Bacillus</taxon>
        <taxon>Bacillus cereus group</taxon>
    </lineage>
</organism>
<reference evidence="5 6" key="1">
    <citation type="submission" date="2023-03" db="EMBL/GenBank/DDBJ databases">
        <title>Bacillus Genome Sequencing.</title>
        <authorList>
            <person name="Dunlap C."/>
        </authorList>
    </citation>
    <scope>NUCLEOTIDE SEQUENCE [LARGE SCALE GENOMIC DNA]</scope>
    <source>
        <strain evidence="5 6">B-615</strain>
    </source>
</reference>
<feature type="compositionally biased region" description="Basic and acidic residues" evidence="3">
    <location>
        <begin position="581"/>
        <end position="602"/>
    </location>
</feature>
<dbReference type="Pfam" id="PF12639">
    <property type="entry name" value="Colicin-DNase"/>
    <property type="match status" value="1"/>
</dbReference>
<comment type="similarity">
    <text evidence="1">In the N-terminal section; belongs to the LXG family.</text>
</comment>
<dbReference type="RefSeq" id="WP_327921042.1">
    <property type="nucleotide sequence ID" value="NZ_JARMDB010000013.1"/>
</dbReference>
<gene>
    <name evidence="5" type="ORF">P4U88_19730</name>
</gene>
<protein>
    <submittedName>
        <fullName evidence="5">T7SS effector LXG polymorphic toxin</fullName>
    </submittedName>
</protein>
<proteinExistence type="inferred from homology"/>
<comment type="caution">
    <text evidence="5">The sequence shown here is derived from an EMBL/GenBank/DDBJ whole genome shotgun (WGS) entry which is preliminary data.</text>
</comment>
<feature type="domain" description="LXG" evidence="4">
    <location>
        <begin position="1"/>
        <end position="236"/>
    </location>
</feature>
<sequence>MGFQVDLKEFLEVLAKLQKDTGKTNEQLEKAKNALNGIIQADAMQGATGKAIVDDINNNQNTVVAGLELANKFLIMEVAQTLQDFQSTTGETDENAVILEDALLQAQNKLSNLQPKKHELDSRISNIYNSVSDLISLSMPNSQFDEKLVAASKELEDTIQKVQQFESKKEKSNAEDILNTLNKQVQMAKEMSSLSYTDPQLQAFFAQDALAKGIHEMDTQITKAEKEAQLEAEREMKKKQEEWAEHHPVEAWLQNFSKSAGEKWDVLRKGTKWVGENIPFLKGLADDVLVLEGFLGAAGSAISGIAIGAMKVTYLALELGEWGLNSIRGVETEQWKLDDIYGAGNTIKNLGQAIISWQDYPKYGKALVNSVKGYVEKALTDPYALGGAIFDIGSCFIGVGEVTAAVKGGKLAQGAKVFQVAEKSGKIGGKLEEVTALMNKLPDSMKNVVEKIKNIEIPNLFPEPALASGGKFGGSNSLKDTYQFMKETGEKFFGKGTVKSGRLEVEDFTKEILETKPMNSRVPEKWYKKGGYISIDDNGTWTYTNKSGISVSYPNGYPDFRPYMHPNVEPVTIEVHSPKNNPKDFESANKEAGLTKDTDPPIFDIRRPPLGYTWHHHQDGKTMVLVQKDIHDEFKHIGGQSKVNGKNKE</sequence>
<dbReference type="Pfam" id="PF04740">
    <property type="entry name" value="LXG"/>
    <property type="match status" value="1"/>
</dbReference>
<keyword evidence="2" id="KW-0175">Coiled coil</keyword>
<dbReference type="PROSITE" id="PS51756">
    <property type="entry name" value="LXG"/>
    <property type="match status" value="1"/>
</dbReference>
<name>A0ABU6MZZ5_9BACI</name>
<dbReference type="InterPro" id="IPR006829">
    <property type="entry name" value="LXG_dom"/>
</dbReference>
<evidence type="ECO:0000256" key="2">
    <source>
        <dbReference type="SAM" id="Coils"/>
    </source>
</evidence>
<evidence type="ECO:0000313" key="5">
    <source>
        <dbReference type="EMBL" id="MED1568110.1"/>
    </source>
</evidence>